<keyword evidence="2" id="KW-0812">Transmembrane</keyword>
<reference evidence="3" key="1">
    <citation type="journal article" date="2019" name="bioRxiv">
        <title>The Genome of the Zebra Mussel, Dreissena polymorpha: A Resource for Invasive Species Research.</title>
        <authorList>
            <person name="McCartney M.A."/>
            <person name="Auch B."/>
            <person name="Kono T."/>
            <person name="Mallez S."/>
            <person name="Zhang Y."/>
            <person name="Obille A."/>
            <person name="Becker A."/>
            <person name="Abrahante J.E."/>
            <person name="Garbe J."/>
            <person name="Badalamenti J.P."/>
            <person name="Herman A."/>
            <person name="Mangelson H."/>
            <person name="Liachko I."/>
            <person name="Sullivan S."/>
            <person name="Sone E.D."/>
            <person name="Koren S."/>
            <person name="Silverstein K.A.T."/>
            <person name="Beckman K.B."/>
            <person name="Gohl D.M."/>
        </authorList>
    </citation>
    <scope>NUCLEOTIDE SEQUENCE</scope>
    <source>
        <strain evidence="3">Duluth1</strain>
        <tissue evidence="3">Whole animal</tissue>
    </source>
</reference>
<organism evidence="3 4">
    <name type="scientific">Dreissena polymorpha</name>
    <name type="common">Zebra mussel</name>
    <name type="synonym">Mytilus polymorpha</name>
    <dbReference type="NCBI Taxonomy" id="45954"/>
    <lineage>
        <taxon>Eukaryota</taxon>
        <taxon>Metazoa</taxon>
        <taxon>Spiralia</taxon>
        <taxon>Lophotrochozoa</taxon>
        <taxon>Mollusca</taxon>
        <taxon>Bivalvia</taxon>
        <taxon>Autobranchia</taxon>
        <taxon>Heteroconchia</taxon>
        <taxon>Euheterodonta</taxon>
        <taxon>Imparidentia</taxon>
        <taxon>Neoheterodontei</taxon>
        <taxon>Myida</taxon>
        <taxon>Dreissenoidea</taxon>
        <taxon>Dreissenidae</taxon>
        <taxon>Dreissena</taxon>
    </lineage>
</organism>
<feature type="region of interest" description="Disordered" evidence="1">
    <location>
        <begin position="1"/>
        <end position="62"/>
    </location>
</feature>
<proteinExistence type="predicted"/>
<reference evidence="3" key="2">
    <citation type="submission" date="2020-11" db="EMBL/GenBank/DDBJ databases">
        <authorList>
            <person name="McCartney M.A."/>
            <person name="Auch B."/>
            <person name="Kono T."/>
            <person name="Mallez S."/>
            <person name="Becker A."/>
            <person name="Gohl D.M."/>
            <person name="Silverstein K.A.T."/>
            <person name="Koren S."/>
            <person name="Bechman K.B."/>
            <person name="Herman A."/>
            <person name="Abrahante J.E."/>
            <person name="Garbe J."/>
        </authorList>
    </citation>
    <scope>NUCLEOTIDE SEQUENCE</scope>
    <source>
        <strain evidence="3">Duluth1</strain>
        <tissue evidence="3">Whole animal</tissue>
    </source>
</reference>
<keyword evidence="4" id="KW-1185">Reference proteome</keyword>
<evidence type="ECO:0000256" key="1">
    <source>
        <dbReference type="SAM" id="MobiDB-lite"/>
    </source>
</evidence>
<gene>
    <name evidence="3" type="ORF">DPMN_151428</name>
</gene>
<name>A0A9D4J488_DREPO</name>
<dbReference type="EMBL" id="JAIWYP010000007">
    <property type="protein sequence ID" value="KAH3797840.1"/>
    <property type="molecule type" value="Genomic_DNA"/>
</dbReference>
<evidence type="ECO:0000313" key="4">
    <source>
        <dbReference type="Proteomes" id="UP000828390"/>
    </source>
</evidence>
<comment type="caution">
    <text evidence="3">The sequence shown here is derived from an EMBL/GenBank/DDBJ whole genome shotgun (WGS) entry which is preliminary data.</text>
</comment>
<feature type="compositionally biased region" description="Basic and acidic residues" evidence="1">
    <location>
        <begin position="8"/>
        <end position="41"/>
    </location>
</feature>
<feature type="transmembrane region" description="Helical" evidence="2">
    <location>
        <begin position="89"/>
        <end position="111"/>
    </location>
</feature>
<accession>A0A9D4J488</accession>
<dbReference type="AlphaFoldDB" id="A0A9D4J488"/>
<keyword evidence="2" id="KW-1133">Transmembrane helix</keyword>
<keyword evidence="2" id="KW-0472">Membrane</keyword>
<evidence type="ECO:0000256" key="2">
    <source>
        <dbReference type="SAM" id="Phobius"/>
    </source>
</evidence>
<evidence type="ECO:0000313" key="3">
    <source>
        <dbReference type="EMBL" id="KAH3797840.1"/>
    </source>
</evidence>
<sequence length="113" mass="13519">MGSSVTETDIRMHEIEREDQSRQNEDDNTDESAHNINREPEPTETESETINTPENGRESEPKEIITLTRKEWIFPYTDLTFRLRFYEKLLWLQFLFTLICATHCNVFRLILPR</sequence>
<protein>
    <submittedName>
        <fullName evidence="3">Uncharacterized protein</fullName>
    </submittedName>
</protein>
<dbReference type="Proteomes" id="UP000828390">
    <property type="component" value="Unassembled WGS sequence"/>
</dbReference>